<dbReference type="InterPro" id="IPR010264">
    <property type="entry name" value="Self-incomp_S1"/>
</dbReference>
<dbReference type="AlphaFoldDB" id="A0A2G5UVW4"/>
<sequence>MKQRRLLILSILMLIASVDSRKYRRMNEITIHNHAEANVKIRCQSVKTDFKDTFMGPMDEVSFEFYDIDRGDSHFWCDAYGLFGSSETFDVFGRSAPSRKNQTWFLRNDGLYFEQEQNRAREWQWVYPPLDSYSIDSIDAINVPPLPTWVPY</sequence>
<protein>
    <recommendedName>
        <fullName evidence="9">S-protein homolog</fullName>
    </recommendedName>
</protein>
<accession>A0A2G5UVW4</accession>
<keyword evidence="8" id="KW-1185">Reference proteome</keyword>
<evidence type="ECO:0000256" key="1">
    <source>
        <dbReference type="ARBA" id="ARBA00004613"/>
    </source>
</evidence>
<comment type="caution">
    <text evidence="7">The sequence shown here is derived from an EMBL/GenBank/DDBJ whole genome shotgun (WGS) entry which is preliminary data.</text>
</comment>
<dbReference type="GO" id="GO:0005576">
    <property type="term" value="C:extracellular region"/>
    <property type="evidence" value="ECO:0007669"/>
    <property type="project" value="UniProtKB-SubCell"/>
</dbReference>
<feature type="signal peptide" evidence="6">
    <location>
        <begin position="1"/>
        <end position="20"/>
    </location>
</feature>
<organism evidence="7 8">
    <name type="scientific">Caenorhabditis nigoni</name>
    <dbReference type="NCBI Taxonomy" id="1611254"/>
    <lineage>
        <taxon>Eukaryota</taxon>
        <taxon>Metazoa</taxon>
        <taxon>Ecdysozoa</taxon>
        <taxon>Nematoda</taxon>
        <taxon>Chromadorea</taxon>
        <taxon>Rhabditida</taxon>
        <taxon>Rhabditina</taxon>
        <taxon>Rhabditomorpha</taxon>
        <taxon>Rhabditoidea</taxon>
        <taxon>Rhabditidae</taxon>
        <taxon>Peloderinae</taxon>
        <taxon>Caenorhabditis</taxon>
    </lineage>
</organism>
<evidence type="ECO:0000256" key="3">
    <source>
        <dbReference type="ARBA" id="ARBA00022471"/>
    </source>
</evidence>
<dbReference type="EMBL" id="PDUG01000002">
    <property type="protein sequence ID" value="PIC43659.1"/>
    <property type="molecule type" value="Genomic_DNA"/>
</dbReference>
<dbReference type="OrthoDB" id="5777228at2759"/>
<evidence type="ECO:0000256" key="4">
    <source>
        <dbReference type="ARBA" id="ARBA00022525"/>
    </source>
</evidence>
<name>A0A2G5UVW4_9PELO</name>
<keyword evidence="4" id="KW-0964">Secreted</keyword>
<keyword evidence="5 6" id="KW-0732">Signal</keyword>
<dbReference type="Proteomes" id="UP000230233">
    <property type="component" value="Chromosome II"/>
</dbReference>
<keyword evidence="3" id="KW-0713">Self-incompatibility</keyword>
<dbReference type="GO" id="GO:0060320">
    <property type="term" value="P:rejection of self pollen"/>
    <property type="evidence" value="ECO:0007669"/>
    <property type="project" value="UniProtKB-KW"/>
</dbReference>
<gene>
    <name evidence="7" type="primary">Cni-K07D4.5</name>
    <name evidence="7" type="synonym">Cnig_chr_II.g4314</name>
    <name evidence="7" type="ORF">B9Z55_004314</name>
</gene>
<comment type="subcellular location">
    <subcellularLocation>
        <location evidence="1">Secreted</location>
    </subcellularLocation>
</comment>
<feature type="chain" id="PRO_5013815028" description="S-protein homolog" evidence="6">
    <location>
        <begin position="21"/>
        <end position="152"/>
    </location>
</feature>
<evidence type="ECO:0000313" key="7">
    <source>
        <dbReference type="EMBL" id="PIC43659.1"/>
    </source>
</evidence>
<comment type="similarity">
    <text evidence="2">Belongs to the plant self-incompatibility (S1) protein family.</text>
</comment>
<evidence type="ECO:0000256" key="5">
    <source>
        <dbReference type="ARBA" id="ARBA00022729"/>
    </source>
</evidence>
<evidence type="ECO:0008006" key="9">
    <source>
        <dbReference type="Google" id="ProtNLM"/>
    </source>
</evidence>
<reference evidence="8" key="1">
    <citation type="submission" date="2017-10" db="EMBL/GenBank/DDBJ databases">
        <title>Rapid genome shrinkage in a self-fertile nematode reveals novel sperm competition proteins.</title>
        <authorList>
            <person name="Yin D."/>
            <person name="Schwarz E.M."/>
            <person name="Thomas C.G."/>
            <person name="Felde R.L."/>
            <person name="Korf I.F."/>
            <person name="Cutter A.D."/>
            <person name="Schartner C.M."/>
            <person name="Ralston E.J."/>
            <person name="Meyer B.J."/>
            <person name="Haag E.S."/>
        </authorList>
    </citation>
    <scope>NUCLEOTIDE SEQUENCE [LARGE SCALE GENOMIC DNA]</scope>
    <source>
        <strain evidence="8">JU1422</strain>
    </source>
</reference>
<evidence type="ECO:0000313" key="8">
    <source>
        <dbReference type="Proteomes" id="UP000230233"/>
    </source>
</evidence>
<proteinExistence type="inferred from homology"/>
<evidence type="ECO:0000256" key="6">
    <source>
        <dbReference type="SAM" id="SignalP"/>
    </source>
</evidence>
<evidence type="ECO:0000256" key="2">
    <source>
        <dbReference type="ARBA" id="ARBA00005581"/>
    </source>
</evidence>
<dbReference type="Pfam" id="PF05938">
    <property type="entry name" value="Self-incomp_S1"/>
    <property type="match status" value="1"/>
</dbReference>